<evidence type="ECO:0000313" key="1">
    <source>
        <dbReference type="EMBL" id="ETI42933.1"/>
    </source>
</evidence>
<gene>
    <name evidence="1" type="ORF">F443_12021</name>
</gene>
<accession>V9EWT4</accession>
<keyword evidence="2" id="KW-1185">Reference proteome</keyword>
<dbReference type="Proteomes" id="UP000018721">
    <property type="component" value="Unassembled WGS sequence"/>
</dbReference>
<comment type="caution">
    <text evidence="1">The sequence shown here is derived from an EMBL/GenBank/DDBJ whole genome shotgun (WGS) entry which is preliminary data.</text>
</comment>
<proteinExistence type="predicted"/>
<reference evidence="1 2" key="1">
    <citation type="submission" date="2013-11" db="EMBL/GenBank/DDBJ databases">
        <title>The Genome Sequence of Phytophthora parasitica P1569.</title>
        <authorList>
            <consortium name="The Broad Institute Genomics Platform"/>
            <person name="Russ C."/>
            <person name="Tyler B."/>
            <person name="Panabieres F."/>
            <person name="Shan W."/>
            <person name="Tripathy S."/>
            <person name="Grunwald N."/>
            <person name="Machado M."/>
            <person name="Johnson C.S."/>
            <person name="Arredondo F."/>
            <person name="Hong C."/>
            <person name="Coffey M."/>
            <person name="Young S.K."/>
            <person name="Zeng Q."/>
            <person name="Gargeya S."/>
            <person name="Fitzgerald M."/>
            <person name="Abouelleil A."/>
            <person name="Alvarado L."/>
            <person name="Chapman S.B."/>
            <person name="Gainer-Dewar J."/>
            <person name="Goldberg J."/>
            <person name="Griggs A."/>
            <person name="Gujja S."/>
            <person name="Hansen M."/>
            <person name="Howarth C."/>
            <person name="Imamovic A."/>
            <person name="Ireland A."/>
            <person name="Larimer J."/>
            <person name="McCowan C."/>
            <person name="Murphy C."/>
            <person name="Pearson M."/>
            <person name="Poon T.W."/>
            <person name="Priest M."/>
            <person name="Roberts A."/>
            <person name="Saif S."/>
            <person name="Shea T."/>
            <person name="Sykes S."/>
            <person name="Wortman J."/>
            <person name="Nusbaum C."/>
            <person name="Birren B."/>
        </authorList>
    </citation>
    <scope>NUCLEOTIDE SEQUENCE [LARGE SCALE GENOMIC DNA]</scope>
    <source>
        <strain evidence="1 2">P1569</strain>
    </source>
</reference>
<dbReference type="AlphaFoldDB" id="V9EWT4"/>
<name>V9EWT4_PHYNI</name>
<evidence type="ECO:0000313" key="2">
    <source>
        <dbReference type="Proteomes" id="UP000018721"/>
    </source>
</evidence>
<protein>
    <submittedName>
        <fullName evidence="1">Uncharacterized protein</fullName>
    </submittedName>
</protein>
<dbReference type="HOGENOM" id="CLU_2176036_0_0_1"/>
<organism evidence="1 2">
    <name type="scientific">Phytophthora nicotianae P1569</name>
    <dbReference type="NCBI Taxonomy" id="1317065"/>
    <lineage>
        <taxon>Eukaryota</taxon>
        <taxon>Sar</taxon>
        <taxon>Stramenopiles</taxon>
        <taxon>Oomycota</taxon>
        <taxon>Peronosporomycetes</taxon>
        <taxon>Peronosporales</taxon>
        <taxon>Peronosporaceae</taxon>
        <taxon>Phytophthora</taxon>
    </lineage>
</organism>
<sequence>MGLDLDCDRTGVQKEMQHLHDQDRVRHVRGSKRMGCKMKLVLKACHLMNHMVLGKLFTLGTEVESIATLRLQTQECTRVIASALPLVKSFSALAAWPKLWWKRRLLLVCL</sequence>
<dbReference type="EMBL" id="ANIZ01002046">
    <property type="protein sequence ID" value="ETI42933.1"/>
    <property type="molecule type" value="Genomic_DNA"/>
</dbReference>